<dbReference type="Gene3D" id="3.90.380.10">
    <property type="entry name" value="Naphthalene 1,2-dioxygenase Alpha Subunit, Chain A, domain 1"/>
    <property type="match status" value="1"/>
</dbReference>
<dbReference type="GO" id="GO:0005506">
    <property type="term" value="F:iron ion binding"/>
    <property type="evidence" value="ECO:0007669"/>
    <property type="project" value="InterPro"/>
</dbReference>
<dbReference type="AlphaFoldDB" id="A0A1T5GUL2"/>
<evidence type="ECO:0000313" key="2">
    <source>
        <dbReference type="EMBL" id="SKC12010.1"/>
    </source>
</evidence>
<proteinExistence type="predicted"/>
<gene>
    <name evidence="2" type="ORF">SAMN06295937_11111</name>
</gene>
<dbReference type="EMBL" id="FUYP01000111">
    <property type="protein sequence ID" value="SKC12010.1"/>
    <property type="molecule type" value="Genomic_DNA"/>
</dbReference>
<name>A0A1T5GUL2_9SPHN</name>
<dbReference type="RefSeq" id="WP_281250962.1">
    <property type="nucleotide sequence ID" value="NZ_FUYP01000111.1"/>
</dbReference>
<accession>A0A1T5GUL2</accession>
<organism evidence="2 3">
    <name type="scientific">Sphingopyxis flava</name>
    <dbReference type="NCBI Taxonomy" id="1507287"/>
    <lineage>
        <taxon>Bacteria</taxon>
        <taxon>Pseudomonadati</taxon>
        <taxon>Pseudomonadota</taxon>
        <taxon>Alphaproteobacteria</taxon>
        <taxon>Sphingomonadales</taxon>
        <taxon>Sphingomonadaceae</taxon>
        <taxon>Sphingopyxis</taxon>
    </lineage>
</organism>
<dbReference type="SUPFAM" id="SSF55961">
    <property type="entry name" value="Bet v1-like"/>
    <property type="match status" value="1"/>
</dbReference>
<keyword evidence="3" id="KW-1185">Reference proteome</keyword>
<protein>
    <submittedName>
        <fullName evidence="2">Ring hydroxylating alpha subunit (Catalytic domain)</fullName>
    </submittedName>
</protein>
<dbReference type="CDD" id="cd08882">
    <property type="entry name" value="RHO_alpha_C_MupW-like"/>
    <property type="match status" value="1"/>
</dbReference>
<dbReference type="InterPro" id="IPR015879">
    <property type="entry name" value="Ring_hydroxy_dOase_asu_C_dom"/>
</dbReference>
<feature type="non-terminal residue" evidence="2">
    <location>
        <position position="1"/>
    </location>
</feature>
<dbReference type="Pfam" id="PF00848">
    <property type="entry name" value="Ring_hydroxyl_A"/>
    <property type="match status" value="1"/>
</dbReference>
<evidence type="ECO:0000259" key="1">
    <source>
        <dbReference type="Pfam" id="PF00848"/>
    </source>
</evidence>
<reference evidence="3" key="1">
    <citation type="submission" date="2017-02" db="EMBL/GenBank/DDBJ databases">
        <authorList>
            <person name="Varghese N."/>
            <person name="Submissions S."/>
        </authorList>
    </citation>
    <scope>NUCLEOTIDE SEQUENCE [LARGE SCALE GENOMIC DNA]</scope>
    <source>
        <strain evidence="3">R11H</strain>
    </source>
</reference>
<sequence length="260" mass="29245">LTGRYKSAHVIKKMPGNWKTVMDAFIESFHVENVHPQTAAYSGVEQAQYDVWPGKRHFSRTLTPVGMPTSSGSYPISDQQIVDRFIKEYMPGYEHLVGAPAATLGEGDTPRDVIGRIYTDMLAEQLQVDLSDLDTACAIDAVFYSIFPNFQPWPTLAYPLFYRFRPLDDDPNQCLMDIIILAPFQGERPPSATPVIQEFEEPLANALGVLGEILDQDCAHIRAIQAGMRAARDKQLNLAEYQDSRVRHYHRTLGEYIAAP</sequence>
<evidence type="ECO:0000313" key="3">
    <source>
        <dbReference type="Proteomes" id="UP000190044"/>
    </source>
</evidence>
<dbReference type="Proteomes" id="UP000190044">
    <property type="component" value="Unassembled WGS sequence"/>
</dbReference>
<feature type="domain" description="Aromatic-ring-hydroxylating dioxygenase alpha subunit C-terminal" evidence="1">
    <location>
        <begin position="14"/>
        <end position="258"/>
    </location>
</feature>
<dbReference type="GO" id="GO:0051537">
    <property type="term" value="F:2 iron, 2 sulfur cluster binding"/>
    <property type="evidence" value="ECO:0007669"/>
    <property type="project" value="InterPro"/>
</dbReference>